<dbReference type="OrthoDB" id="9766710at2"/>
<dbReference type="Proteomes" id="UP000035760">
    <property type="component" value="Unassembled WGS sequence"/>
</dbReference>
<dbReference type="PANTHER" id="PTHR44943">
    <property type="entry name" value="CELLULOSE SYNTHASE OPERON PROTEIN C"/>
    <property type="match status" value="1"/>
</dbReference>
<dbReference type="SUPFAM" id="SSF48452">
    <property type="entry name" value="TPR-like"/>
    <property type="match status" value="2"/>
</dbReference>
<evidence type="ECO:0000256" key="1">
    <source>
        <dbReference type="ARBA" id="ARBA00022737"/>
    </source>
</evidence>
<keyword evidence="3" id="KW-0732">Signal</keyword>
<dbReference type="Pfam" id="PF14559">
    <property type="entry name" value="TPR_19"/>
    <property type="match status" value="1"/>
</dbReference>
<reference evidence="4" key="1">
    <citation type="submission" date="2013-07" db="EMBL/GenBank/DDBJ databases">
        <authorList>
            <person name="McIlroy S."/>
        </authorList>
    </citation>
    <scope>NUCLEOTIDE SEQUENCE [LARGE SCALE GENOMIC DNA]</scope>
    <source>
        <strain evidence="4">Run_A_D11</strain>
    </source>
</reference>
<sequence length="571" mass="64120">MKNFLRISSFLGLLWLVGCTTTVDAQAPVQPEPEFKIRPPLASNPRAELLYQVLTAELAGKRDQLDVALANYRQAAAVTDDPKIVERAAMLALLVKDNSAALELAQRWQTVAPSNDQARQAMALALLRNGRVEEATDYLETVRRLAAVKDKQEGYATLASLLTQADDKQGVLRVMGQFRDRNARSAFAHYYFGLLAAASNERDQALAAMNLALARDPKMAPAHQLRVRLLLDQGKNDAAVTGLSQAVVALPGDRNLRMNYARLLVETNQLEKARRQFAALVSQNPKDTESLYALGLLAAEVRQFDLAESYFLDLVKRKVRLADAYYELGRIEEQRGAPAKAREWYGRIKGEERYLNAQMRMGVVMAKIEAIPAVTQHFDTLRRNNPQNGISLYLAESEALREANHHQAAFDTLDRALTVHPDDKDLRYARALAAERLDRLDVLEQDLRAILVADPKNGQALNALGYTLADRTDRHQEALGYIEQALALLPEDPAVLDSMGWVQYRLGNHLKSLEFLRRAYQKNPDAEIAGHLSEVLWVSGQRDEAKRVWRAASAKEPDSIQLRRLRERFGW</sequence>
<dbReference type="SMART" id="SM00028">
    <property type="entry name" value="TPR"/>
    <property type="match status" value="8"/>
</dbReference>
<keyword evidence="5" id="KW-1185">Reference proteome</keyword>
<reference evidence="4" key="2">
    <citation type="submission" date="2014-03" db="EMBL/GenBank/DDBJ databases">
        <title>Candidatus Competibacter-lineage genomes retrieved from metagenomes reveal functional metabolic diversity.</title>
        <authorList>
            <person name="McIlroy S.J."/>
            <person name="Albertsen M."/>
            <person name="Andresen E.K."/>
            <person name="Saunders A.M."/>
            <person name="Kristiansen R."/>
            <person name="Stokholm-Bjerregaard M."/>
            <person name="Nielsen K.L."/>
            <person name="Nielsen P.H."/>
        </authorList>
    </citation>
    <scope>NUCLEOTIDE SEQUENCE</scope>
    <source>
        <strain evidence="4">Run_A_D11</strain>
    </source>
</reference>
<feature type="chain" id="PRO_5004880101" evidence="3">
    <location>
        <begin position="26"/>
        <end position="571"/>
    </location>
</feature>
<protein>
    <submittedName>
        <fullName evidence="4">Uncharacterized protein</fullName>
    </submittedName>
</protein>
<dbReference type="STRING" id="1400863.BN873_60006"/>
<dbReference type="AlphaFoldDB" id="W6MBQ8"/>
<accession>W6MBQ8</accession>
<keyword evidence="1" id="KW-0677">Repeat</keyword>
<feature type="signal peptide" evidence="3">
    <location>
        <begin position="1"/>
        <end position="25"/>
    </location>
</feature>
<dbReference type="PROSITE" id="PS51257">
    <property type="entry name" value="PROKAR_LIPOPROTEIN"/>
    <property type="match status" value="1"/>
</dbReference>
<dbReference type="PANTHER" id="PTHR44943:SF4">
    <property type="entry name" value="TPR REPEAT-CONTAINING PROTEIN MJ0798"/>
    <property type="match status" value="1"/>
</dbReference>
<dbReference type="Gene3D" id="1.25.40.10">
    <property type="entry name" value="Tetratricopeptide repeat domain"/>
    <property type="match status" value="2"/>
</dbReference>
<organism evidence="4 5">
    <name type="scientific">Candidatus Competibacter denitrificans Run_A_D11</name>
    <dbReference type="NCBI Taxonomy" id="1400863"/>
    <lineage>
        <taxon>Bacteria</taxon>
        <taxon>Pseudomonadati</taxon>
        <taxon>Pseudomonadota</taxon>
        <taxon>Gammaproteobacteria</taxon>
        <taxon>Candidatus Competibacteraceae</taxon>
        <taxon>Candidatus Competibacter</taxon>
    </lineage>
</organism>
<dbReference type="EMBL" id="CBTJ020000069">
    <property type="protein sequence ID" value="CDI03595.1"/>
    <property type="molecule type" value="Genomic_DNA"/>
</dbReference>
<evidence type="ECO:0000313" key="4">
    <source>
        <dbReference type="EMBL" id="CDI03595.1"/>
    </source>
</evidence>
<dbReference type="InterPro" id="IPR019734">
    <property type="entry name" value="TPR_rpt"/>
</dbReference>
<dbReference type="InterPro" id="IPR051685">
    <property type="entry name" value="Ycf3/AcsC/BcsC/TPR_MFPF"/>
</dbReference>
<proteinExistence type="predicted"/>
<dbReference type="InterPro" id="IPR011990">
    <property type="entry name" value="TPR-like_helical_dom_sf"/>
</dbReference>
<keyword evidence="2" id="KW-0802">TPR repeat</keyword>
<comment type="caution">
    <text evidence="4">The sequence shown here is derived from an EMBL/GenBank/DDBJ whole genome shotgun (WGS) entry which is preliminary data.</text>
</comment>
<evidence type="ECO:0000256" key="3">
    <source>
        <dbReference type="SAM" id="SignalP"/>
    </source>
</evidence>
<evidence type="ECO:0000313" key="5">
    <source>
        <dbReference type="Proteomes" id="UP000035760"/>
    </source>
</evidence>
<gene>
    <name evidence="4" type="ORF">BN873_60006</name>
</gene>
<name>W6MBQ8_9GAMM</name>
<evidence type="ECO:0000256" key="2">
    <source>
        <dbReference type="ARBA" id="ARBA00022803"/>
    </source>
</evidence>
<dbReference type="Pfam" id="PF13432">
    <property type="entry name" value="TPR_16"/>
    <property type="match status" value="2"/>
</dbReference>